<sequence>MANSDPDSWNAEDRALSSSSNATATKLHAFSTANSMTALSCTSTQNSYTRGSHHRSYGADTLKSPYLRVSAGYLGTSAPIHHTMPACATELYASASNVPNHPLEIQPRSSFQQHSRRGPAHLPPSPSEQDTIYALATPPGRGGIGVIHISARHKHVPDTLQFIFLSSLVQASTACAFTGGIQCITSP</sequence>
<evidence type="ECO:0000256" key="1">
    <source>
        <dbReference type="SAM" id="MobiDB-lite"/>
    </source>
</evidence>
<proteinExistence type="predicted"/>
<accession>A0A9P6B945</accession>
<dbReference type="AlphaFoldDB" id="A0A9P6B945"/>
<evidence type="ECO:0000313" key="3">
    <source>
        <dbReference type="Proteomes" id="UP000886523"/>
    </source>
</evidence>
<gene>
    <name evidence="2" type="ORF">BS47DRAFT_1387625</name>
</gene>
<feature type="region of interest" description="Disordered" evidence="1">
    <location>
        <begin position="102"/>
        <end position="130"/>
    </location>
</feature>
<keyword evidence="3" id="KW-1185">Reference proteome</keyword>
<reference evidence="2" key="1">
    <citation type="journal article" date="2020" name="Nat. Commun.">
        <title>Large-scale genome sequencing of mycorrhizal fungi provides insights into the early evolution of symbiotic traits.</title>
        <authorList>
            <person name="Miyauchi S."/>
            <person name="Kiss E."/>
            <person name="Kuo A."/>
            <person name="Drula E."/>
            <person name="Kohler A."/>
            <person name="Sanchez-Garcia M."/>
            <person name="Morin E."/>
            <person name="Andreopoulos B."/>
            <person name="Barry K.W."/>
            <person name="Bonito G."/>
            <person name="Buee M."/>
            <person name="Carver A."/>
            <person name="Chen C."/>
            <person name="Cichocki N."/>
            <person name="Clum A."/>
            <person name="Culley D."/>
            <person name="Crous P.W."/>
            <person name="Fauchery L."/>
            <person name="Girlanda M."/>
            <person name="Hayes R.D."/>
            <person name="Keri Z."/>
            <person name="LaButti K."/>
            <person name="Lipzen A."/>
            <person name="Lombard V."/>
            <person name="Magnuson J."/>
            <person name="Maillard F."/>
            <person name="Murat C."/>
            <person name="Nolan M."/>
            <person name="Ohm R.A."/>
            <person name="Pangilinan J."/>
            <person name="Pereira M.F."/>
            <person name="Perotto S."/>
            <person name="Peter M."/>
            <person name="Pfister S."/>
            <person name="Riley R."/>
            <person name="Sitrit Y."/>
            <person name="Stielow J.B."/>
            <person name="Szollosi G."/>
            <person name="Zifcakova L."/>
            <person name="Stursova M."/>
            <person name="Spatafora J.W."/>
            <person name="Tedersoo L."/>
            <person name="Vaario L.M."/>
            <person name="Yamada A."/>
            <person name="Yan M."/>
            <person name="Wang P."/>
            <person name="Xu J."/>
            <person name="Bruns T."/>
            <person name="Baldrian P."/>
            <person name="Vilgalys R."/>
            <person name="Dunand C."/>
            <person name="Henrissat B."/>
            <person name="Grigoriev I.V."/>
            <person name="Hibbett D."/>
            <person name="Nagy L.G."/>
            <person name="Martin F.M."/>
        </authorList>
    </citation>
    <scope>NUCLEOTIDE SEQUENCE</scope>
    <source>
        <strain evidence="2">UP504</strain>
    </source>
</reference>
<protein>
    <submittedName>
        <fullName evidence="2">Uncharacterized protein</fullName>
    </submittedName>
</protein>
<name>A0A9P6B945_9AGAM</name>
<dbReference type="EMBL" id="MU128914">
    <property type="protein sequence ID" value="KAF9520008.1"/>
    <property type="molecule type" value="Genomic_DNA"/>
</dbReference>
<feature type="region of interest" description="Disordered" evidence="1">
    <location>
        <begin position="1"/>
        <end position="21"/>
    </location>
</feature>
<dbReference type="Proteomes" id="UP000886523">
    <property type="component" value="Unassembled WGS sequence"/>
</dbReference>
<evidence type="ECO:0000313" key="2">
    <source>
        <dbReference type="EMBL" id="KAF9520008.1"/>
    </source>
</evidence>
<dbReference type="Gene3D" id="3.30.1360.120">
    <property type="entry name" value="Probable tRNA modification gtpase trme, domain 1"/>
    <property type="match status" value="1"/>
</dbReference>
<comment type="caution">
    <text evidence="2">The sequence shown here is derived from an EMBL/GenBank/DDBJ whole genome shotgun (WGS) entry which is preliminary data.</text>
</comment>
<organism evidence="2 3">
    <name type="scientific">Hydnum rufescens UP504</name>
    <dbReference type="NCBI Taxonomy" id="1448309"/>
    <lineage>
        <taxon>Eukaryota</taxon>
        <taxon>Fungi</taxon>
        <taxon>Dikarya</taxon>
        <taxon>Basidiomycota</taxon>
        <taxon>Agaricomycotina</taxon>
        <taxon>Agaricomycetes</taxon>
        <taxon>Cantharellales</taxon>
        <taxon>Hydnaceae</taxon>
        <taxon>Hydnum</taxon>
    </lineage>
</organism>
<dbReference type="InterPro" id="IPR027266">
    <property type="entry name" value="TrmE/GcvT-like"/>
</dbReference>